<dbReference type="STRING" id="70415.A0A5S6Q797"/>
<organism evidence="2 3">
    <name type="scientific">Trichuris muris</name>
    <name type="common">Mouse whipworm</name>
    <dbReference type="NCBI Taxonomy" id="70415"/>
    <lineage>
        <taxon>Eukaryota</taxon>
        <taxon>Metazoa</taxon>
        <taxon>Ecdysozoa</taxon>
        <taxon>Nematoda</taxon>
        <taxon>Enoplea</taxon>
        <taxon>Dorylaimia</taxon>
        <taxon>Trichinellida</taxon>
        <taxon>Trichuridae</taxon>
        <taxon>Trichuris</taxon>
    </lineage>
</organism>
<accession>A0A5S6Q797</accession>
<dbReference type="InterPro" id="IPR001584">
    <property type="entry name" value="Integrase_cat-core"/>
</dbReference>
<keyword evidence="2" id="KW-1185">Reference proteome</keyword>
<proteinExistence type="predicted"/>
<sequence>MNRDIAQMVRSCDLCQRTKVQRHTQAPHRPLPPARGYTYLLTMIDRFTRWPEVVPIRTATTAAIAKAFLSTWISRFGVPQTVTTDQGVKLAPATAYHPQTNGMVERLHRHLKSLRCTVKEDLHHAPAELVYGSTLRLPGVFFGTATARRSPLEHRDELQLFFDSIRPTPTRRASRQRWFLPKELPTCTHVFLRHDAARPPLTPAYDGPYKVIDRNSKVFTIVCNGKLKTVSIDRVKPAFIDASDESSQRHVHFSPSVEFIP</sequence>
<protein>
    <submittedName>
        <fullName evidence="3">Integrase catalytic domain-containing protein</fullName>
    </submittedName>
</protein>
<dbReference type="InterPro" id="IPR036397">
    <property type="entry name" value="RNaseH_sf"/>
</dbReference>
<dbReference type="InterPro" id="IPR012337">
    <property type="entry name" value="RNaseH-like_sf"/>
</dbReference>
<dbReference type="PANTHER" id="PTHR38681">
    <property type="entry name" value="RETROVIRUS-RELATED POL POLYPROTEIN FROM TRANSPOSON 412-LIKE PROTEIN-RELATED"/>
    <property type="match status" value="1"/>
</dbReference>
<dbReference type="AlphaFoldDB" id="A0A5S6Q797"/>
<name>A0A5S6Q797_TRIMR</name>
<dbReference type="GO" id="GO:0015074">
    <property type="term" value="P:DNA integration"/>
    <property type="evidence" value="ECO:0007669"/>
    <property type="project" value="InterPro"/>
</dbReference>
<dbReference type="Proteomes" id="UP000046395">
    <property type="component" value="Unassembled WGS sequence"/>
</dbReference>
<dbReference type="WBParaSite" id="TMUE_1000003084.1">
    <property type="protein sequence ID" value="TMUE_1000003084.1"/>
    <property type="gene ID" value="WBGene00298608"/>
</dbReference>
<evidence type="ECO:0000313" key="3">
    <source>
        <dbReference type="WBParaSite" id="TMUE_1000003084.1"/>
    </source>
</evidence>
<reference evidence="3" key="1">
    <citation type="submission" date="2019-12" db="UniProtKB">
        <authorList>
            <consortium name="WormBaseParasite"/>
        </authorList>
    </citation>
    <scope>IDENTIFICATION</scope>
</reference>
<dbReference type="GO" id="GO:0003676">
    <property type="term" value="F:nucleic acid binding"/>
    <property type="evidence" value="ECO:0007669"/>
    <property type="project" value="InterPro"/>
</dbReference>
<dbReference type="Gene3D" id="3.30.420.10">
    <property type="entry name" value="Ribonuclease H-like superfamily/Ribonuclease H"/>
    <property type="match status" value="1"/>
</dbReference>
<evidence type="ECO:0000313" key="2">
    <source>
        <dbReference type="Proteomes" id="UP000046395"/>
    </source>
</evidence>
<feature type="domain" description="Integrase catalytic" evidence="1">
    <location>
        <begin position="33"/>
        <end position="88"/>
    </location>
</feature>
<dbReference type="PANTHER" id="PTHR38681:SF1">
    <property type="entry name" value="RETROVIRUS-RELATED POL POLYPROTEIN FROM TRANSPOSON 412-LIKE PROTEIN"/>
    <property type="match status" value="1"/>
</dbReference>
<dbReference type="SUPFAM" id="SSF53098">
    <property type="entry name" value="Ribonuclease H-like"/>
    <property type="match status" value="1"/>
</dbReference>
<evidence type="ECO:0000259" key="1">
    <source>
        <dbReference type="Pfam" id="PF00665"/>
    </source>
</evidence>
<dbReference type="Pfam" id="PF00665">
    <property type="entry name" value="rve"/>
    <property type="match status" value="1"/>
</dbReference>